<comment type="caution">
    <text evidence="2">The sequence shown here is derived from an EMBL/GenBank/DDBJ whole genome shotgun (WGS) entry which is preliminary data.</text>
</comment>
<gene>
    <name evidence="2" type="ORF">ACFP3V_15450</name>
</gene>
<proteinExistence type="predicted"/>
<dbReference type="InterPro" id="IPR027417">
    <property type="entry name" value="P-loop_NTPase"/>
</dbReference>
<accession>A0ABW1G3R9</accession>
<evidence type="ECO:0000313" key="2">
    <source>
        <dbReference type="EMBL" id="MFC5908605.1"/>
    </source>
</evidence>
<dbReference type="EMBL" id="JBHSQJ010000062">
    <property type="protein sequence ID" value="MFC5908605.1"/>
    <property type="molecule type" value="Genomic_DNA"/>
</dbReference>
<sequence length="204" mass="21757">MLVNGLPAAGKTTLARSLARELGLPLFSKDAVKETLADTLAPLRPADATDRRWSSYLGRASGELLWTLLAEARGSAVLESPWYTTMRPLVRAGMARAGVDPADTVEVWCEVPTALARERFLARVPERHPVHPERPGGFEGEWSVRAETARPLDLGGEVVVVDTIRPVDVGALAEHVGGAPSEGAPPVRAQRRRSTPSAVAASAT</sequence>
<dbReference type="SUPFAM" id="SSF52540">
    <property type="entry name" value="P-loop containing nucleoside triphosphate hydrolases"/>
    <property type="match status" value="1"/>
</dbReference>
<dbReference type="Pfam" id="PF13671">
    <property type="entry name" value="AAA_33"/>
    <property type="match status" value="1"/>
</dbReference>
<dbReference type="Gene3D" id="3.40.50.300">
    <property type="entry name" value="P-loop containing nucleotide triphosphate hydrolases"/>
    <property type="match status" value="1"/>
</dbReference>
<dbReference type="RefSeq" id="WP_380583653.1">
    <property type="nucleotide sequence ID" value="NZ_JBHSQJ010000062.1"/>
</dbReference>
<name>A0ABW1G3R9_9ACTN</name>
<organism evidence="2 3">
    <name type="scientific">Streptacidiphilus monticola</name>
    <dbReference type="NCBI Taxonomy" id="2161674"/>
    <lineage>
        <taxon>Bacteria</taxon>
        <taxon>Bacillati</taxon>
        <taxon>Actinomycetota</taxon>
        <taxon>Actinomycetes</taxon>
        <taxon>Kitasatosporales</taxon>
        <taxon>Streptomycetaceae</taxon>
        <taxon>Streptacidiphilus</taxon>
    </lineage>
</organism>
<dbReference type="Proteomes" id="UP001596174">
    <property type="component" value="Unassembled WGS sequence"/>
</dbReference>
<protein>
    <submittedName>
        <fullName evidence="2">AAA family ATPase</fullName>
    </submittedName>
</protein>
<evidence type="ECO:0000256" key="1">
    <source>
        <dbReference type="SAM" id="MobiDB-lite"/>
    </source>
</evidence>
<evidence type="ECO:0000313" key="3">
    <source>
        <dbReference type="Proteomes" id="UP001596174"/>
    </source>
</evidence>
<feature type="region of interest" description="Disordered" evidence="1">
    <location>
        <begin position="176"/>
        <end position="204"/>
    </location>
</feature>
<keyword evidence="3" id="KW-1185">Reference proteome</keyword>
<reference evidence="3" key="1">
    <citation type="journal article" date="2019" name="Int. J. Syst. Evol. Microbiol.">
        <title>The Global Catalogue of Microorganisms (GCM) 10K type strain sequencing project: providing services to taxonomists for standard genome sequencing and annotation.</title>
        <authorList>
            <consortium name="The Broad Institute Genomics Platform"/>
            <consortium name="The Broad Institute Genome Sequencing Center for Infectious Disease"/>
            <person name="Wu L."/>
            <person name="Ma J."/>
        </authorList>
    </citation>
    <scope>NUCLEOTIDE SEQUENCE [LARGE SCALE GENOMIC DNA]</scope>
    <source>
        <strain evidence="3">JCM 4816</strain>
    </source>
</reference>